<gene>
    <name evidence="3" type="ORF">LPB144_00965</name>
</gene>
<dbReference type="GO" id="GO:0004555">
    <property type="term" value="F:alpha,alpha-trehalase activity"/>
    <property type="evidence" value="ECO:0007669"/>
    <property type="project" value="InterPro"/>
</dbReference>
<dbReference type="PROSITE" id="PS51257">
    <property type="entry name" value="PROKAR_LIPOPROTEIN"/>
    <property type="match status" value="1"/>
</dbReference>
<dbReference type="Proteomes" id="UP000182510">
    <property type="component" value="Chromosome"/>
</dbReference>
<dbReference type="InterPro" id="IPR012341">
    <property type="entry name" value="6hp_glycosidase-like_sf"/>
</dbReference>
<dbReference type="InterPro" id="IPR008928">
    <property type="entry name" value="6-hairpin_glycosidase_sf"/>
</dbReference>
<name>A0A1L3J1P2_9FLAO</name>
<organism evidence="3 4">
    <name type="scientific">Christiangramia salexigens</name>
    <dbReference type="NCBI Taxonomy" id="1913577"/>
    <lineage>
        <taxon>Bacteria</taxon>
        <taxon>Pseudomonadati</taxon>
        <taxon>Bacteroidota</taxon>
        <taxon>Flavobacteriia</taxon>
        <taxon>Flavobacteriales</taxon>
        <taxon>Flavobacteriaceae</taxon>
        <taxon>Christiangramia</taxon>
    </lineage>
</organism>
<sequence>MKMPLSIKLRYFFLSLLFLSCKIGPDAEQEIKSLEENIQILPPDELYGDLFYDVQTRELFEDSKTFVDVIPQYNVSLIRQRYSMLNDTSKEAVTEFVDQHFLLPGNDFEFKKDSSSINIHIAKLWEVLKRPADVRQSGTLIPLPEPYIVPGGRFREIYYWDSYFTMLGLLEDEEIETIQNMVDNFAFLIDEYGFIPNGNRTYYLGRSQPPFFAMMVQVLAEAKGDDVLVTYLPQLEKEYDFWMNGVGKLNEQQAYRRIVKMEDGEIMNRYWDDKATPRPESYREDVQTAKEAIKNNPELSKEEVYRNLRAGAESGWDFSSRWLTKNEDGNFELSSIQTTDIIPVDLNALMYNLERTIAKAMILKGTLAEAKMFHDRAENRKKAILKYHWDDESSFFMDYNFVNADNTDNLSLAGVYPLFFKIAKEDQVNKVVEKIKGTFLKPGGVVTTPYNTGQQWDAPNGWAPLQWVTYKGLKNYEKEDLANTIKERWLSLNKDVYNRTFKMLEKYNVEDLSKKSGGGEYPTQDGFGWTNGVFQKLSKE</sequence>
<dbReference type="PANTHER" id="PTHR23403">
    <property type="entry name" value="TREHALASE"/>
    <property type="match status" value="1"/>
</dbReference>
<dbReference type="PRINTS" id="PR00744">
    <property type="entry name" value="GLHYDRLASE37"/>
</dbReference>
<dbReference type="NCBIfam" id="NF009774">
    <property type="entry name" value="PRK13271.1"/>
    <property type="match status" value="1"/>
</dbReference>
<accession>A0A1L3J1P2</accession>
<keyword evidence="2" id="KW-0326">Glycosidase</keyword>
<proteinExistence type="predicted"/>
<dbReference type="PROSITE" id="PS00928">
    <property type="entry name" value="TREHALASE_2"/>
    <property type="match status" value="1"/>
</dbReference>
<dbReference type="InterPro" id="IPR018232">
    <property type="entry name" value="Glyco_hydro_37_CS"/>
</dbReference>
<evidence type="ECO:0000256" key="1">
    <source>
        <dbReference type="ARBA" id="ARBA00022801"/>
    </source>
</evidence>
<protein>
    <submittedName>
        <fullName evidence="3">Trehalase</fullName>
    </submittedName>
</protein>
<dbReference type="STRING" id="1913577.LPB144_00965"/>
<dbReference type="PANTHER" id="PTHR23403:SF1">
    <property type="entry name" value="TREHALASE"/>
    <property type="match status" value="1"/>
</dbReference>
<reference evidence="3 4" key="1">
    <citation type="submission" date="2016-11" db="EMBL/GenBank/DDBJ databases">
        <title>Gramella sp. LPB0144 isolated from marine environment.</title>
        <authorList>
            <person name="Kim E."/>
            <person name="Yi H."/>
        </authorList>
    </citation>
    <scope>NUCLEOTIDE SEQUENCE [LARGE SCALE GENOMIC DNA]</scope>
    <source>
        <strain evidence="3 4">LPB0144</strain>
    </source>
</reference>
<dbReference type="Gene3D" id="1.50.10.10">
    <property type="match status" value="1"/>
</dbReference>
<dbReference type="Pfam" id="PF01204">
    <property type="entry name" value="Trehalase"/>
    <property type="match status" value="1"/>
</dbReference>
<evidence type="ECO:0000256" key="2">
    <source>
        <dbReference type="ARBA" id="ARBA00023295"/>
    </source>
</evidence>
<dbReference type="EMBL" id="CP018153">
    <property type="protein sequence ID" value="APG59062.1"/>
    <property type="molecule type" value="Genomic_DNA"/>
</dbReference>
<evidence type="ECO:0000313" key="4">
    <source>
        <dbReference type="Proteomes" id="UP000182510"/>
    </source>
</evidence>
<keyword evidence="4" id="KW-1185">Reference proteome</keyword>
<dbReference type="SUPFAM" id="SSF48208">
    <property type="entry name" value="Six-hairpin glycosidases"/>
    <property type="match status" value="1"/>
</dbReference>
<evidence type="ECO:0000313" key="3">
    <source>
        <dbReference type="EMBL" id="APG59062.1"/>
    </source>
</evidence>
<dbReference type="KEGG" id="grl:LPB144_00965"/>
<dbReference type="NCBIfam" id="NF009773">
    <property type="entry name" value="PRK13270.1"/>
    <property type="match status" value="1"/>
</dbReference>
<dbReference type="RefSeq" id="WP_072551717.1">
    <property type="nucleotide sequence ID" value="NZ_CP018153.1"/>
</dbReference>
<dbReference type="AlphaFoldDB" id="A0A1L3J1P2"/>
<dbReference type="InterPro" id="IPR001661">
    <property type="entry name" value="Glyco_hydro_37"/>
</dbReference>
<keyword evidence="1" id="KW-0378">Hydrolase</keyword>
<dbReference type="GO" id="GO:0005993">
    <property type="term" value="P:trehalose catabolic process"/>
    <property type="evidence" value="ECO:0007669"/>
    <property type="project" value="TreeGrafter"/>
</dbReference>
<dbReference type="PROSITE" id="PS00927">
    <property type="entry name" value="TREHALASE_1"/>
    <property type="match status" value="1"/>
</dbReference>